<proteinExistence type="predicted"/>
<name>A0AA37M987_9HYPH</name>
<protein>
    <submittedName>
        <fullName evidence="2">Uncharacterized protein</fullName>
    </submittedName>
</protein>
<organism evidence="2 3">
    <name type="scientific">Methylobacterium gregans</name>
    <dbReference type="NCBI Taxonomy" id="374424"/>
    <lineage>
        <taxon>Bacteria</taxon>
        <taxon>Pseudomonadati</taxon>
        <taxon>Pseudomonadota</taxon>
        <taxon>Alphaproteobacteria</taxon>
        <taxon>Hyphomicrobiales</taxon>
        <taxon>Methylobacteriaceae</taxon>
        <taxon>Methylobacterium</taxon>
    </lineage>
</organism>
<comment type="caution">
    <text evidence="2">The sequence shown here is derived from an EMBL/GenBank/DDBJ whole genome shotgun (WGS) entry which is preliminary data.</text>
</comment>
<evidence type="ECO:0000313" key="3">
    <source>
        <dbReference type="Proteomes" id="UP001055108"/>
    </source>
</evidence>
<sequence>MQCAGREWSFASIDSTNIAQNHSRPQNTPRGMADHWEAMQTPGAWEQLPAQMELVA</sequence>
<dbReference type="Proteomes" id="UP001055108">
    <property type="component" value="Unassembled WGS sequence"/>
</dbReference>
<dbReference type="AlphaFoldDB" id="A0AA37M987"/>
<feature type="compositionally biased region" description="Polar residues" evidence="1">
    <location>
        <begin position="14"/>
        <end position="29"/>
    </location>
</feature>
<dbReference type="EMBL" id="BPQM01000008">
    <property type="protein sequence ID" value="GJD77192.1"/>
    <property type="molecule type" value="Genomic_DNA"/>
</dbReference>
<feature type="region of interest" description="Disordered" evidence="1">
    <location>
        <begin position="14"/>
        <end position="33"/>
    </location>
</feature>
<evidence type="ECO:0000256" key="1">
    <source>
        <dbReference type="SAM" id="MobiDB-lite"/>
    </source>
</evidence>
<keyword evidence="3" id="KW-1185">Reference proteome</keyword>
<gene>
    <name evidence="2" type="ORF">NBEOAGPD_0395</name>
</gene>
<evidence type="ECO:0000313" key="2">
    <source>
        <dbReference type="EMBL" id="GJD77192.1"/>
    </source>
</evidence>
<reference evidence="2" key="2">
    <citation type="submission" date="2021-08" db="EMBL/GenBank/DDBJ databases">
        <authorList>
            <person name="Tani A."/>
            <person name="Ola A."/>
            <person name="Ogura Y."/>
            <person name="Katsura K."/>
            <person name="Hayashi T."/>
        </authorList>
    </citation>
    <scope>NUCLEOTIDE SEQUENCE</scope>
    <source>
        <strain evidence="2">NBRC 103626</strain>
    </source>
</reference>
<accession>A0AA37M987</accession>
<reference evidence="2" key="1">
    <citation type="journal article" date="2016" name="Front. Microbiol.">
        <title>Genome Sequence of the Piezophilic, Mesophilic Sulfate-Reducing Bacterium Desulfovibrio indicus J2T.</title>
        <authorList>
            <person name="Cao J."/>
            <person name="Maignien L."/>
            <person name="Shao Z."/>
            <person name="Alain K."/>
            <person name="Jebbar M."/>
        </authorList>
    </citation>
    <scope>NUCLEOTIDE SEQUENCE</scope>
    <source>
        <strain evidence="2">NBRC 103626</strain>
    </source>
</reference>